<dbReference type="RefSeq" id="WP_167366776.1">
    <property type="nucleotide sequence ID" value="NZ_CAWMWP010000067.1"/>
</dbReference>
<protein>
    <submittedName>
        <fullName evidence="1">Uncharacterized protein</fullName>
    </submittedName>
</protein>
<reference evidence="1 2" key="1">
    <citation type="submission" date="2016-09" db="EMBL/GenBank/DDBJ databases">
        <title>Xenorhabdus thuongxuanensis sp. nov. and Xenorhabdus eapokensis sp. nov., isolated from Steinernema species.</title>
        <authorList>
            <person name="Kaempfer P."/>
            <person name="Tobias N.J."/>
            <person name="Phan Ke L."/>
            <person name="Bode H.B."/>
            <person name="Glaeser S.P."/>
        </authorList>
    </citation>
    <scope>NUCLEOTIDE SEQUENCE [LARGE SCALE GENOMIC DNA]</scope>
    <source>
        <strain evidence="1 2">30TX1</strain>
    </source>
</reference>
<proteinExistence type="predicted"/>
<sequence length="56" mass="5938">MLTKNGSVRGCKKPNSQTLQGATAQVLAAGIRVSEARLPARIMAQQLRKIKGVTSC</sequence>
<evidence type="ECO:0000313" key="2">
    <source>
        <dbReference type="Proteomes" id="UP000186277"/>
    </source>
</evidence>
<name>A0A1Q5TMR4_9GAMM</name>
<dbReference type="AlphaFoldDB" id="A0A1Q5TMR4"/>
<evidence type="ECO:0000313" key="1">
    <source>
        <dbReference type="EMBL" id="OKP01526.1"/>
    </source>
</evidence>
<comment type="caution">
    <text evidence="1">The sequence shown here is derived from an EMBL/GenBank/DDBJ whole genome shotgun (WGS) entry which is preliminary data.</text>
</comment>
<keyword evidence="2" id="KW-1185">Reference proteome</keyword>
<dbReference type="Proteomes" id="UP000186277">
    <property type="component" value="Unassembled WGS sequence"/>
</dbReference>
<accession>A0A1Q5TMR4</accession>
<dbReference type="EMBL" id="MKGR01000041">
    <property type="protein sequence ID" value="OKP01526.1"/>
    <property type="molecule type" value="Genomic_DNA"/>
</dbReference>
<organism evidence="1 2">
    <name type="scientific">Xenorhabdus thuongxuanensis</name>
    <dbReference type="NCBI Taxonomy" id="1873484"/>
    <lineage>
        <taxon>Bacteria</taxon>
        <taxon>Pseudomonadati</taxon>
        <taxon>Pseudomonadota</taxon>
        <taxon>Gammaproteobacteria</taxon>
        <taxon>Enterobacterales</taxon>
        <taxon>Morganellaceae</taxon>
        <taxon>Xenorhabdus</taxon>
    </lineage>
</organism>
<gene>
    <name evidence="1" type="ORF">Xentx_03399</name>
</gene>